<dbReference type="OrthoDB" id="341300at2759"/>
<sequence length="186" mass="21731">MAKYCETTHEHPFPWTHLAESLFRRYPNPFATHVLSEDTLYREVLPGGRLYSRRFLTKTNKLPKWGEKVLVNVRKYVPLIEESTIDPKTKQIITYTRNVGLNTFMYAVEKVKYIPKGSETCLAFREAWIESSFYGFRSAIENYGLKRFKQNCLKATEGFNYVLKMRANLREIGDRMKAGVAVNTNE</sequence>
<dbReference type="GO" id="GO:0005758">
    <property type="term" value="C:mitochondrial intermembrane space"/>
    <property type="evidence" value="ECO:0007669"/>
    <property type="project" value="InterPro"/>
</dbReference>
<accession>C1BVL4</accession>
<reference evidence="2" key="1">
    <citation type="submission" date="2009-06" db="EMBL/GenBank/DDBJ databases">
        <title>Lepeophtheirus salmonis ESTs and full-length cDNAs.</title>
        <authorList>
            <person name="Yasuike M."/>
            <person name="von Schalburg K."/>
            <person name="Cooper G."/>
            <person name="Leong J."/>
            <person name="Jones S.R.M."/>
            <person name="Koop B.F."/>
        </authorList>
    </citation>
    <scope>NUCLEOTIDE SEQUENCE</scope>
    <source>
        <strain evidence="2">Pacific form</strain>
        <tissue evidence="2">Whole</tissue>
    </source>
</reference>
<dbReference type="InterPro" id="IPR037365">
    <property type="entry name" value="Slowmo/Ups"/>
</dbReference>
<gene>
    <name evidence="2" type="primary">PREL</name>
</gene>
<dbReference type="PROSITE" id="PS50904">
    <property type="entry name" value="PRELI_MSF1"/>
    <property type="match status" value="1"/>
</dbReference>
<organism evidence="2">
    <name type="scientific">Lepeophtheirus salmonis</name>
    <name type="common">Salmon louse</name>
    <name type="synonym">Caligus salmonis</name>
    <dbReference type="NCBI Taxonomy" id="72036"/>
    <lineage>
        <taxon>Eukaryota</taxon>
        <taxon>Metazoa</taxon>
        <taxon>Ecdysozoa</taxon>
        <taxon>Arthropoda</taxon>
        <taxon>Crustacea</taxon>
        <taxon>Multicrustacea</taxon>
        <taxon>Hexanauplia</taxon>
        <taxon>Copepoda</taxon>
        <taxon>Siphonostomatoida</taxon>
        <taxon>Caligidae</taxon>
        <taxon>Lepeophtheirus</taxon>
    </lineage>
</organism>
<evidence type="ECO:0000313" key="2">
    <source>
        <dbReference type="EMBL" id="ACO13067.1"/>
    </source>
</evidence>
<name>C1BVL4_LEPSM</name>
<feature type="domain" description="PRELI/MSF1" evidence="1">
    <location>
        <begin position="2"/>
        <end position="171"/>
    </location>
</feature>
<dbReference type="InterPro" id="IPR006797">
    <property type="entry name" value="PRELI/MSF1_dom"/>
</dbReference>
<dbReference type="PANTHER" id="PTHR11158">
    <property type="entry name" value="MSF1/PX19 RELATED"/>
    <property type="match status" value="1"/>
</dbReference>
<evidence type="ECO:0000259" key="1">
    <source>
        <dbReference type="PROSITE" id="PS50904"/>
    </source>
</evidence>
<dbReference type="AlphaFoldDB" id="C1BVL4"/>
<dbReference type="Pfam" id="PF04707">
    <property type="entry name" value="PRELI"/>
    <property type="match status" value="1"/>
</dbReference>
<protein>
    <submittedName>
        <fullName evidence="2">Preli-like</fullName>
    </submittedName>
</protein>
<dbReference type="EMBL" id="BT078643">
    <property type="protein sequence ID" value="ACO13067.1"/>
    <property type="molecule type" value="mRNA"/>
</dbReference>
<proteinExistence type="evidence at transcript level"/>